<gene>
    <name evidence="1" type="ORF">BSL78_13071</name>
</gene>
<accession>A0A2G8KPX3</accession>
<evidence type="ECO:0000313" key="1">
    <source>
        <dbReference type="EMBL" id="PIK50062.1"/>
    </source>
</evidence>
<dbReference type="AlphaFoldDB" id="A0A2G8KPX3"/>
<keyword evidence="2" id="KW-1185">Reference proteome</keyword>
<evidence type="ECO:0000313" key="2">
    <source>
        <dbReference type="Proteomes" id="UP000230750"/>
    </source>
</evidence>
<dbReference type="InterPro" id="IPR052654">
    <property type="entry name" value="CS_Sulfotransferase"/>
</dbReference>
<dbReference type="InterPro" id="IPR027417">
    <property type="entry name" value="P-loop_NTPase"/>
</dbReference>
<dbReference type="Gene3D" id="3.40.50.300">
    <property type="entry name" value="P-loop containing nucleotide triphosphate hydrolases"/>
    <property type="match status" value="1"/>
</dbReference>
<reference evidence="1 2" key="1">
    <citation type="journal article" date="2017" name="PLoS Biol.">
        <title>The sea cucumber genome provides insights into morphological evolution and visceral regeneration.</title>
        <authorList>
            <person name="Zhang X."/>
            <person name="Sun L."/>
            <person name="Yuan J."/>
            <person name="Sun Y."/>
            <person name="Gao Y."/>
            <person name="Zhang L."/>
            <person name="Li S."/>
            <person name="Dai H."/>
            <person name="Hamel J.F."/>
            <person name="Liu C."/>
            <person name="Yu Y."/>
            <person name="Liu S."/>
            <person name="Lin W."/>
            <person name="Guo K."/>
            <person name="Jin S."/>
            <person name="Xu P."/>
            <person name="Storey K.B."/>
            <person name="Huan P."/>
            <person name="Zhang T."/>
            <person name="Zhou Y."/>
            <person name="Zhang J."/>
            <person name="Lin C."/>
            <person name="Li X."/>
            <person name="Xing L."/>
            <person name="Huo D."/>
            <person name="Sun M."/>
            <person name="Wang L."/>
            <person name="Mercier A."/>
            <person name="Li F."/>
            <person name="Yang H."/>
            <person name="Xiang J."/>
        </authorList>
    </citation>
    <scope>NUCLEOTIDE SEQUENCE [LARGE SCALE GENOMIC DNA]</scope>
    <source>
        <strain evidence="1">Shaxun</strain>
        <tissue evidence="1">Muscle</tissue>
    </source>
</reference>
<dbReference type="GO" id="GO:0019319">
    <property type="term" value="P:hexose biosynthetic process"/>
    <property type="evidence" value="ECO:0007669"/>
    <property type="project" value="TreeGrafter"/>
</dbReference>
<dbReference type="STRING" id="307972.A0A2G8KPX3"/>
<dbReference type="OrthoDB" id="8068875at2759"/>
<dbReference type="PANTHER" id="PTHR15723">
    <property type="entry name" value="CARBOHYDRATE SULFOTRANSFERASE 15"/>
    <property type="match status" value="1"/>
</dbReference>
<protein>
    <submittedName>
        <fullName evidence="1">Putative carbohydrate sulfotransferase 15 isoform X1</fullName>
    </submittedName>
</protein>
<dbReference type="GO" id="GO:0050659">
    <property type="term" value="F:N-acetylgalactosamine 4-sulfate 6-O-sulfotransferase activity"/>
    <property type="evidence" value="ECO:0007669"/>
    <property type="project" value="TreeGrafter"/>
</dbReference>
<organism evidence="1 2">
    <name type="scientific">Stichopus japonicus</name>
    <name type="common">Sea cucumber</name>
    <dbReference type="NCBI Taxonomy" id="307972"/>
    <lineage>
        <taxon>Eukaryota</taxon>
        <taxon>Metazoa</taxon>
        <taxon>Echinodermata</taxon>
        <taxon>Eleutherozoa</taxon>
        <taxon>Echinozoa</taxon>
        <taxon>Holothuroidea</taxon>
        <taxon>Aspidochirotacea</taxon>
        <taxon>Aspidochirotida</taxon>
        <taxon>Stichopodidae</taxon>
        <taxon>Apostichopus</taxon>
    </lineage>
</organism>
<dbReference type="SUPFAM" id="SSF52540">
    <property type="entry name" value="P-loop containing nucleoside triphosphate hydrolases"/>
    <property type="match status" value="1"/>
</dbReference>
<comment type="caution">
    <text evidence="1">The sequence shown here is derived from an EMBL/GenBank/DDBJ whole genome shotgun (WGS) entry which is preliminary data.</text>
</comment>
<dbReference type="Proteomes" id="UP000230750">
    <property type="component" value="Unassembled WGS sequence"/>
</dbReference>
<proteinExistence type="predicted"/>
<name>A0A2G8KPX3_STIJA</name>
<keyword evidence="1" id="KW-0808">Transferase</keyword>
<sequence length="136" mass="15629">MPKCGTTDLWSKLVQHPQIQGTPKEPHWWSKRRLGWTGLPIHGREVVKIRKMTGAGNDAPFEWYLNWFSTFGVNSIQQNRDKVLGDGSVTTSWDIGENWMTLYPEATEPPFVMADLLHEFQPNAKIVVILREPVSR</sequence>
<dbReference type="EMBL" id="MRZV01000435">
    <property type="protein sequence ID" value="PIK50062.1"/>
    <property type="molecule type" value="Genomic_DNA"/>
</dbReference>
<dbReference type="PANTHER" id="PTHR15723:SF0">
    <property type="entry name" value="CARBOHYDRATE SULFOTRANSFERASE 15"/>
    <property type="match status" value="1"/>
</dbReference>